<reference evidence="2 3" key="1">
    <citation type="submission" date="2019-04" db="EMBL/GenBank/DDBJ databases">
        <title>Natronospirillum operosus gen. nov., sp. nov., a haloalkaliphilic satellite isolated from decaying biomass of laboratory culture of cyanobacterium Geitlerinema sp. and proposal of Natronospirillaceae fam. nov. and Saccharospirillaceae fam. nov.</title>
        <authorList>
            <person name="Kevbrin V."/>
            <person name="Boltyanskaya Y."/>
            <person name="Koziaeva V."/>
            <person name="Grouzdev D.S."/>
            <person name="Park M."/>
            <person name="Cho J."/>
        </authorList>
    </citation>
    <scope>NUCLEOTIDE SEQUENCE [LARGE SCALE GENOMIC DNA]</scope>
    <source>
        <strain evidence="2 3">G-116</strain>
    </source>
</reference>
<organism evidence="2 3">
    <name type="scientific">Natronospirillum operosum</name>
    <dbReference type="NCBI Taxonomy" id="2759953"/>
    <lineage>
        <taxon>Bacteria</taxon>
        <taxon>Pseudomonadati</taxon>
        <taxon>Pseudomonadota</taxon>
        <taxon>Gammaproteobacteria</taxon>
        <taxon>Oceanospirillales</taxon>
        <taxon>Natronospirillaceae</taxon>
        <taxon>Natronospirillum</taxon>
    </lineage>
</organism>
<feature type="transmembrane region" description="Helical" evidence="1">
    <location>
        <begin position="112"/>
        <end position="132"/>
    </location>
</feature>
<feature type="transmembrane region" description="Helical" evidence="1">
    <location>
        <begin position="63"/>
        <end position="80"/>
    </location>
</feature>
<keyword evidence="1" id="KW-0472">Membrane</keyword>
<proteinExistence type="predicted"/>
<dbReference type="AlphaFoldDB" id="A0A4Z0W5N7"/>
<evidence type="ECO:0000313" key="2">
    <source>
        <dbReference type="EMBL" id="TGG92912.1"/>
    </source>
</evidence>
<gene>
    <name evidence="2" type="ORF">E4656_12380</name>
</gene>
<evidence type="ECO:0000256" key="1">
    <source>
        <dbReference type="SAM" id="Phobius"/>
    </source>
</evidence>
<feature type="transmembrane region" description="Helical" evidence="1">
    <location>
        <begin position="87"/>
        <end position="106"/>
    </location>
</feature>
<dbReference type="Proteomes" id="UP000297475">
    <property type="component" value="Unassembled WGS sequence"/>
</dbReference>
<keyword evidence="3" id="KW-1185">Reference proteome</keyword>
<feature type="transmembrane region" description="Helical" evidence="1">
    <location>
        <begin position="20"/>
        <end position="43"/>
    </location>
</feature>
<name>A0A4Z0W5N7_9GAMM</name>
<dbReference type="EMBL" id="SRMF01000004">
    <property type="protein sequence ID" value="TGG92912.1"/>
    <property type="molecule type" value="Genomic_DNA"/>
</dbReference>
<dbReference type="RefSeq" id="WP_135483584.1">
    <property type="nucleotide sequence ID" value="NZ_SRMF01000004.1"/>
</dbReference>
<accession>A0A4Z0W5N7</accession>
<keyword evidence="1" id="KW-0812">Transmembrane</keyword>
<keyword evidence="1" id="KW-1133">Transmembrane helix</keyword>
<evidence type="ECO:0000313" key="3">
    <source>
        <dbReference type="Proteomes" id="UP000297475"/>
    </source>
</evidence>
<dbReference type="Pfam" id="PF14248">
    <property type="entry name" value="DUF4345"/>
    <property type="match status" value="1"/>
</dbReference>
<sequence length="146" mass="15120">MARDCSAGGEPVMAAKGLQALMLVGGLVLLGVGGGILFAPGVFYEAYDIDLFAQTGLYSEVRANGATLLIAGTLMLASLFRREIPSGVILVGAVIYLPHGLGRLFSMLVDGLPASGLIIAAVAELLLGLLLLRALCWRLKRGTGAH</sequence>
<dbReference type="OrthoDB" id="583466at2"/>
<comment type="caution">
    <text evidence="2">The sequence shown here is derived from an EMBL/GenBank/DDBJ whole genome shotgun (WGS) entry which is preliminary data.</text>
</comment>
<dbReference type="InterPro" id="IPR025597">
    <property type="entry name" value="DUF4345"/>
</dbReference>
<protein>
    <submittedName>
        <fullName evidence="2">DUF4345 domain-containing protein</fullName>
    </submittedName>
</protein>